<evidence type="ECO:0000313" key="12">
    <source>
        <dbReference type="EMBL" id="RCX19159.1"/>
    </source>
</evidence>
<keyword evidence="3" id="KW-0813">Transport</keyword>
<feature type="domain" description="ABC transporter" evidence="11">
    <location>
        <begin position="325"/>
        <end position="558"/>
    </location>
</feature>
<comment type="similarity">
    <text evidence="2">Belongs to the ABC transporter superfamily.</text>
</comment>
<dbReference type="PANTHER" id="PTHR43553:SF26">
    <property type="entry name" value="ABC TRANSPORTER ATP-BINDING PROTEIN BC_2655-RELATED"/>
    <property type="match status" value="1"/>
</dbReference>
<dbReference type="OrthoDB" id="501320at2"/>
<organism evidence="12 13">
    <name type="scientific">Fontibacillus phaseoli</name>
    <dbReference type="NCBI Taxonomy" id="1416533"/>
    <lineage>
        <taxon>Bacteria</taxon>
        <taxon>Bacillati</taxon>
        <taxon>Bacillota</taxon>
        <taxon>Bacilli</taxon>
        <taxon>Bacillales</taxon>
        <taxon>Paenibacillaceae</taxon>
        <taxon>Fontibacillus</taxon>
    </lineage>
</organism>
<dbReference type="GO" id="GO:0016887">
    <property type="term" value="F:ATP hydrolysis activity"/>
    <property type="evidence" value="ECO:0007669"/>
    <property type="project" value="InterPro"/>
</dbReference>
<protein>
    <submittedName>
        <fullName evidence="12">Energy-coupling factor transport system ATP-binding protein</fullName>
    </submittedName>
</protein>
<dbReference type="InterPro" id="IPR003439">
    <property type="entry name" value="ABC_transporter-like_ATP-bd"/>
</dbReference>
<dbReference type="PROSITE" id="PS50893">
    <property type="entry name" value="ABC_TRANSPORTER_2"/>
    <property type="match status" value="2"/>
</dbReference>
<evidence type="ECO:0000256" key="6">
    <source>
        <dbReference type="ARBA" id="ARBA00022741"/>
    </source>
</evidence>
<dbReference type="GO" id="GO:0043190">
    <property type="term" value="C:ATP-binding cassette (ABC) transporter complex"/>
    <property type="evidence" value="ECO:0007669"/>
    <property type="project" value="TreeGrafter"/>
</dbReference>
<dbReference type="RefSeq" id="WP_114497303.1">
    <property type="nucleotide sequence ID" value="NZ_QPJW01000005.1"/>
</dbReference>
<dbReference type="InterPro" id="IPR050095">
    <property type="entry name" value="ECF_ABC_transporter_ATP-bd"/>
</dbReference>
<dbReference type="SUPFAM" id="SSF52540">
    <property type="entry name" value="P-loop containing nucleoside triphosphate hydrolases"/>
    <property type="match status" value="2"/>
</dbReference>
<dbReference type="GO" id="GO:0015087">
    <property type="term" value="F:cobalt ion transmembrane transporter activity"/>
    <property type="evidence" value="ECO:0007669"/>
    <property type="project" value="UniProtKB-ARBA"/>
</dbReference>
<dbReference type="InterPro" id="IPR027417">
    <property type="entry name" value="P-loop_NTPase"/>
</dbReference>
<evidence type="ECO:0000313" key="13">
    <source>
        <dbReference type="Proteomes" id="UP000253090"/>
    </source>
</evidence>
<keyword evidence="4" id="KW-1003">Cell membrane</keyword>
<evidence type="ECO:0000256" key="3">
    <source>
        <dbReference type="ARBA" id="ARBA00022448"/>
    </source>
</evidence>
<dbReference type="PROSITE" id="PS00211">
    <property type="entry name" value="ABC_TRANSPORTER_1"/>
    <property type="match status" value="1"/>
</dbReference>
<dbReference type="Proteomes" id="UP000253090">
    <property type="component" value="Unassembled WGS sequence"/>
</dbReference>
<keyword evidence="8" id="KW-1278">Translocase</keyword>
<evidence type="ECO:0000256" key="10">
    <source>
        <dbReference type="ARBA" id="ARBA00025157"/>
    </source>
</evidence>
<dbReference type="CDD" id="cd03225">
    <property type="entry name" value="ABC_cobalt_CbiO_domain1"/>
    <property type="match status" value="2"/>
</dbReference>
<proteinExistence type="inferred from homology"/>
<evidence type="ECO:0000256" key="4">
    <source>
        <dbReference type="ARBA" id="ARBA00022475"/>
    </source>
</evidence>
<dbReference type="PANTHER" id="PTHR43553">
    <property type="entry name" value="HEAVY METAL TRANSPORTER"/>
    <property type="match status" value="1"/>
</dbReference>
<dbReference type="NCBIfam" id="NF010167">
    <property type="entry name" value="PRK13648.1"/>
    <property type="match status" value="2"/>
</dbReference>
<dbReference type="GO" id="GO:0042626">
    <property type="term" value="F:ATPase-coupled transmembrane transporter activity"/>
    <property type="evidence" value="ECO:0007669"/>
    <property type="project" value="TreeGrafter"/>
</dbReference>
<dbReference type="GO" id="GO:0005524">
    <property type="term" value="F:ATP binding"/>
    <property type="evidence" value="ECO:0007669"/>
    <property type="project" value="UniProtKB-KW"/>
</dbReference>
<reference evidence="12 13" key="1">
    <citation type="submission" date="2018-07" db="EMBL/GenBank/DDBJ databases">
        <title>Genomic Encyclopedia of Type Strains, Phase III (KMG-III): the genomes of soil and plant-associated and newly described type strains.</title>
        <authorList>
            <person name="Whitman W."/>
        </authorList>
    </citation>
    <scope>NUCLEOTIDE SEQUENCE [LARGE SCALE GENOMIC DNA]</scope>
    <source>
        <strain evidence="12 13">CECT 8333</strain>
    </source>
</reference>
<dbReference type="InterPro" id="IPR003593">
    <property type="entry name" value="AAA+_ATPase"/>
</dbReference>
<name>A0A369BCA6_9BACL</name>
<keyword evidence="5" id="KW-0677">Repeat</keyword>
<keyword evidence="13" id="KW-1185">Reference proteome</keyword>
<keyword evidence="6" id="KW-0547">Nucleotide-binding</keyword>
<feature type="domain" description="ABC transporter" evidence="11">
    <location>
        <begin position="5"/>
        <end position="246"/>
    </location>
</feature>
<evidence type="ECO:0000256" key="8">
    <source>
        <dbReference type="ARBA" id="ARBA00022967"/>
    </source>
</evidence>
<dbReference type="SMART" id="SM00382">
    <property type="entry name" value="AAA"/>
    <property type="match status" value="2"/>
</dbReference>
<keyword evidence="9" id="KW-0472">Membrane</keyword>
<evidence type="ECO:0000256" key="5">
    <source>
        <dbReference type="ARBA" id="ARBA00022737"/>
    </source>
</evidence>
<comment type="caution">
    <text evidence="12">The sequence shown here is derived from an EMBL/GenBank/DDBJ whole genome shotgun (WGS) entry which is preliminary data.</text>
</comment>
<evidence type="ECO:0000256" key="2">
    <source>
        <dbReference type="ARBA" id="ARBA00005417"/>
    </source>
</evidence>
<comment type="subcellular location">
    <subcellularLocation>
        <location evidence="1">Cell membrane</location>
        <topology evidence="1">Peripheral membrane protein</topology>
    </subcellularLocation>
</comment>
<evidence type="ECO:0000256" key="7">
    <source>
        <dbReference type="ARBA" id="ARBA00022840"/>
    </source>
</evidence>
<dbReference type="AlphaFoldDB" id="A0A369BCA6"/>
<dbReference type="FunFam" id="3.40.50.300:FF:000224">
    <property type="entry name" value="Energy-coupling factor transporter ATP-binding protein EcfA"/>
    <property type="match status" value="1"/>
</dbReference>
<dbReference type="EMBL" id="QPJW01000005">
    <property type="protein sequence ID" value="RCX19159.1"/>
    <property type="molecule type" value="Genomic_DNA"/>
</dbReference>
<evidence type="ECO:0000259" key="11">
    <source>
        <dbReference type="PROSITE" id="PS50893"/>
    </source>
</evidence>
<sequence>MQPVISFRNFSFRYKSQTQPTLKNIDLDIAPGEKIWIAGPSGSGKSTLAHCINGLIPFSYGGEVSGGLYINGEEMTELGIFERSSSVGTILQNPDAQFVGQTVGEDVAFQMENEQVPQSEMKARVITALELVGMLDYEGQGPQDLSGGQKQSVSLAGVLSTQGDILLFDEPLANLDPASGVRAMQLIQDIHRRGETTVIIIEHRVEDVLAQPIDRIVVMNEGEIAAVGSPETLLREGLLPRYGLRQPLYLNALGYAGVGISGLTGLGTPEGVQVSPEDDAGNGDIAGNGDHSVKEGIRSRLEAWTSSVHHDPATAVGRNAGAPLLELRQVSFAYGPGSDAVSGVTLSIHEGERVALLGSNGAGKSTLSGLITGILKPRSGKIAFRGEDLSRWSIRQRGAEIGYVMQNPNHMITQHMIRDEIGLGLMARGVPSSELERRTDEALRICGLYPYRNWPVSGLSFGQKKRLTIASILALEPKLMILDEPTAGQDYRHYTEFMDFIDGLADLGMAFLFITHDMHLALEYADRAVVMAEGRVIAADRVAPILSDSGVTSKARLRETSLSRFAKSWGLSSPASFVQAFIDAEKKVKRADE</sequence>
<comment type="function">
    <text evidence="10">Probably part of an ABC transporter complex. Responsible for energy coupling to the transport system.</text>
</comment>
<dbReference type="FunFam" id="3.40.50.300:FF:001422">
    <property type="entry name" value="Cobalt ABC transporter ATP-binding protein"/>
    <property type="match status" value="1"/>
</dbReference>
<accession>A0A369BCA6</accession>
<evidence type="ECO:0000256" key="9">
    <source>
        <dbReference type="ARBA" id="ARBA00023136"/>
    </source>
</evidence>
<dbReference type="InterPro" id="IPR015856">
    <property type="entry name" value="ABC_transpr_CbiO/EcfA_su"/>
</dbReference>
<gene>
    <name evidence="12" type="ORF">DFP94_105176</name>
</gene>
<keyword evidence="7 12" id="KW-0067">ATP-binding</keyword>
<dbReference type="InterPro" id="IPR017871">
    <property type="entry name" value="ABC_transporter-like_CS"/>
</dbReference>
<evidence type="ECO:0000256" key="1">
    <source>
        <dbReference type="ARBA" id="ARBA00004202"/>
    </source>
</evidence>
<dbReference type="Gene3D" id="3.40.50.300">
    <property type="entry name" value="P-loop containing nucleotide triphosphate hydrolases"/>
    <property type="match status" value="2"/>
</dbReference>
<dbReference type="Pfam" id="PF00005">
    <property type="entry name" value="ABC_tran"/>
    <property type="match status" value="2"/>
</dbReference>